<feature type="domain" description="Metallo-beta-lactamase" evidence="1">
    <location>
        <begin position="18"/>
        <end position="234"/>
    </location>
</feature>
<protein>
    <submittedName>
        <fullName evidence="2">Hydroxyacylglutathione hydrolase</fullName>
    </submittedName>
</protein>
<proteinExistence type="predicted"/>
<accession>A0A1N7DX72</accession>
<sequence length="334" mass="36199">MTLTVNRIRLGNTEFEGENSVYVLGTAADEQTTLIDTSVRTPETLDALRSGLAEHGQSLADVEQVVLTHWHPDHAGLAGTVQEESGATVFVHEADAALVAQEDEAWDVFEARQRTLLREWGLPKPIQKAVLATAEKVGRLDGPAPTIERISAGDELDCATGLETVHLPGHTEGLVGFAFDGNAGRELFSGDALLPDITPNVGGADVRLDNPLAAYLDTLSHFIDSDYDRAWPGHGDVMETPAERAREIRNHHRERAENILDVLADHGSADPWSVAGHLFGELDGIHVLHGPGEAYAHLEHLAESGAVRRVENEYELVEHPDLDALFGDAVAVRQ</sequence>
<keyword evidence="3" id="KW-1185">Reference proteome</keyword>
<reference evidence="3" key="1">
    <citation type="submission" date="2017-01" db="EMBL/GenBank/DDBJ databases">
        <authorList>
            <person name="Varghese N."/>
            <person name="Submissions S."/>
        </authorList>
    </citation>
    <scope>NUCLEOTIDE SEQUENCE [LARGE SCALE GENOMIC DNA]</scope>
    <source>
        <strain evidence="3">CGMCC 1.7737</strain>
    </source>
</reference>
<dbReference type="InterPro" id="IPR036866">
    <property type="entry name" value="RibonucZ/Hydroxyglut_hydro"/>
</dbReference>
<dbReference type="InterPro" id="IPR050662">
    <property type="entry name" value="Sec-metab_biosynth-thioest"/>
</dbReference>
<dbReference type="Gene3D" id="3.60.15.10">
    <property type="entry name" value="Ribonuclease Z/Hydroxyacylglutathione hydrolase-like"/>
    <property type="match status" value="1"/>
</dbReference>
<name>A0A1N7DX72_9EURY</name>
<evidence type="ECO:0000313" key="2">
    <source>
        <dbReference type="EMBL" id="SIR80452.1"/>
    </source>
</evidence>
<dbReference type="GO" id="GO:0016787">
    <property type="term" value="F:hydrolase activity"/>
    <property type="evidence" value="ECO:0007669"/>
    <property type="project" value="UniProtKB-KW"/>
</dbReference>
<dbReference type="Pfam" id="PF00753">
    <property type="entry name" value="Lactamase_B"/>
    <property type="match status" value="1"/>
</dbReference>
<dbReference type="InterPro" id="IPR001279">
    <property type="entry name" value="Metallo-B-lactamas"/>
</dbReference>
<dbReference type="SMART" id="SM00849">
    <property type="entry name" value="Lactamase_B"/>
    <property type="match status" value="1"/>
</dbReference>
<dbReference type="PANTHER" id="PTHR23131">
    <property type="entry name" value="ENDORIBONUCLEASE LACTB2"/>
    <property type="match status" value="1"/>
</dbReference>
<evidence type="ECO:0000313" key="3">
    <source>
        <dbReference type="Proteomes" id="UP000186914"/>
    </source>
</evidence>
<dbReference type="SUPFAM" id="SSF56281">
    <property type="entry name" value="Metallo-hydrolase/oxidoreductase"/>
    <property type="match status" value="1"/>
</dbReference>
<dbReference type="AlphaFoldDB" id="A0A1N7DX72"/>
<organism evidence="2 3">
    <name type="scientific">Haladaptatus litoreus</name>
    <dbReference type="NCBI Taxonomy" id="553468"/>
    <lineage>
        <taxon>Archaea</taxon>
        <taxon>Methanobacteriati</taxon>
        <taxon>Methanobacteriota</taxon>
        <taxon>Stenosarchaea group</taxon>
        <taxon>Halobacteria</taxon>
        <taxon>Halobacteriales</taxon>
        <taxon>Haladaptataceae</taxon>
        <taxon>Haladaptatus</taxon>
    </lineage>
</organism>
<keyword evidence="2" id="KW-0378">Hydrolase</keyword>
<dbReference type="PANTHER" id="PTHR23131:SF4">
    <property type="entry name" value="METALLO-BETA-LACTAMASE SUPERFAMILY POTEIN"/>
    <property type="match status" value="1"/>
</dbReference>
<dbReference type="CDD" id="cd07725">
    <property type="entry name" value="TTHA1429-like_MBL-fold"/>
    <property type="match status" value="1"/>
</dbReference>
<dbReference type="Proteomes" id="UP000186914">
    <property type="component" value="Unassembled WGS sequence"/>
</dbReference>
<gene>
    <name evidence="2" type="ORF">SAMN05421858_3827</name>
</gene>
<evidence type="ECO:0000259" key="1">
    <source>
        <dbReference type="SMART" id="SM00849"/>
    </source>
</evidence>
<dbReference type="EMBL" id="FTNO01000005">
    <property type="protein sequence ID" value="SIR80452.1"/>
    <property type="molecule type" value="Genomic_DNA"/>
</dbReference>